<evidence type="ECO:0000313" key="1">
    <source>
        <dbReference type="EMBL" id="ESK90429.1"/>
    </source>
</evidence>
<dbReference type="SUPFAM" id="SSF52047">
    <property type="entry name" value="RNI-like"/>
    <property type="match status" value="1"/>
</dbReference>
<gene>
    <name evidence="1" type="ORF">Moror_13659</name>
</gene>
<accession>V2YFG2</accession>
<dbReference type="STRING" id="1381753.V2YFG2"/>
<proteinExistence type="predicted"/>
<dbReference type="AlphaFoldDB" id="V2YFG2"/>
<dbReference type="Proteomes" id="UP000017559">
    <property type="component" value="Unassembled WGS sequence"/>
</dbReference>
<dbReference type="HOGENOM" id="CLU_024210_0_0_1"/>
<organism evidence="1 2">
    <name type="scientific">Moniliophthora roreri (strain MCA 2997)</name>
    <name type="common">Cocoa frosty pod rot fungus</name>
    <name type="synonym">Crinipellis roreri</name>
    <dbReference type="NCBI Taxonomy" id="1381753"/>
    <lineage>
        <taxon>Eukaryota</taxon>
        <taxon>Fungi</taxon>
        <taxon>Dikarya</taxon>
        <taxon>Basidiomycota</taxon>
        <taxon>Agaricomycotina</taxon>
        <taxon>Agaricomycetes</taxon>
        <taxon>Agaricomycetidae</taxon>
        <taxon>Agaricales</taxon>
        <taxon>Marasmiineae</taxon>
        <taxon>Marasmiaceae</taxon>
        <taxon>Moniliophthora</taxon>
    </lineage>
</organism>
<name>V2YFG2_MONRO</name>
<comment type="caution">
    <text evidence="1">The sequence shown here is derived from an EMBL/GenBank/DDBJ whole genome shotgun (WGS) entry which is preliminary data.</text>
</comment>
<dbReference type="InterPro" id="IPR032675">
    <property type="entry name" value="LRR_dom_sf"/>
</dbReference>
<evidence type="ECO:0000313" key="2">
    <source>
        <dbReference type="Proteomes" id="UP000017559"/>
    </source>
</evidence>
<sequence length="511" mass="57809">MASQGLLTLPTELLQEIGEYLGYDTNNLWAANKRLYDALSPNVFRCITINIKRTCLSSGLSLISLLSTRNVHWAGYVKKLKIKAICPYYPVISKRYAVYGSLPDRFANDEEQGWLDIAEELMNEHLGPAISSLENVTVVEWYPTHEDLVFTRKIIIHSLVCLPITDLLLESEKMSPFACRLPPFRHLNGLRRLTIRGYLGNTLDQISEAIANSSELEDLTIDIRSFPARPGVPPPVRHKLDEAFSKIPSALQLRLSHITLGGLAMDLNLAHARNHLRKLTSLTILDIHVQTSGLWTVLQQCGVKLRHLSCHAVEDALILYLKSYVGLEELSLSLVHAQPFRSSLEIELQFYTEVIPHHATTLKHVYIVAAFLKSWALRVQYIPSFLGCLELRSLTVSAHSIWREQGNNPIRSLLLGILSLPKLESLRFVVQVNESGSSPSLPEQREERRNIVRIQKAIQGTALRTSRAKHSCPRLKPGIHVAEYTYFYRLHEGDNNTVVYRPVLSRPQLTC</sequence>
<reference evidence="1 2" key="1">
    <citation type="journal article" date="2014" name="BMC Genomics">
        <title>Genome and secretome analysis of the hemibiotrophic fungal pathogen, Moniliophthora roreri, which causes frosty pod rot disease of cacao: mechanisms of the biotrophic and necrotrophic phases.</title>
        <authorList>
            <person name="Meinhardt L.W."/>
            <person name="Costa G.G.L."/>
            <person name="Thomazella D.P.T."/>
            <person name="Teixeira P.J.P.L."/>
            <person name="Carazzolle M.F."/>
            <person name="Schuster S.C."/>
            <person name="Carlson J.E."/>
            <person name="Guiltinan M.J."/>
            <person name="Mieczkowski P."/>
            <person name="Farmer A."/>
            <person name="Ramaraj T."/>
            <person name="Crozier J."/>
            <person name="Davis R.E."/>
            <person name="Shao J."/>
            <person name="Melnick R.L."/>
            <person name="Pereira G.A.G."/>
            <person name="Bailey B.A."/>
        </authorList>
    </citation>
    <scope>NUCLEOTIDE SEQUENCE [LARGE SCALE GENOMIC DNA]</scope>
    <source>
        <strain evidence="1 2">MCA 2997</strain>
    </source>
</reference>
<dbReference type="OrthoDB" id="2967309at2759"/>
<dbReference type="EMBL" id="AWSO01000441">
    <property type="protein sequence ID" value="ESK90429.1"/>
    <property type="molecule type" value="Genomic_DNA"/>
</dbReference>
<keyword evidence="2" id="KW-1185">Reference proteome</keyword>
<evidence type="ECO:0008006" key="3">
    <source>
        <dbReference type="Google" id="ProtNLM"/>
    </source>
</evidence>
<protein>
    <recommendedName>
        <fullName evidence="3">F-box domain-containing protein</fullName>
    </recommendedName>
</protein>
<dbReference type="KEGG" id="mrr:Moror_13659"/>
<dbReference type="Gene3D" id="3.80.10.10">
    <property type="entry name" value="Ribonuclease Inhibitor"/>
    <property type="match status" value="1"/>
</dbReference>